<feature type="non-terminal residue" evidence="1">
    <location>
        <position position="1"/>
    </location>
</feature>
<dbReference type="GO" id="GO:0003964">
    <property type="term" value="F:RNA-directed DNA polymerase activity"/>
    <property type="evidence" value="ECO:0007669"/>
    <property type="project" value="UniProtKB-KW"/>
</dbReference>
<keyword evidence="1" id="KW-0548">Nucleotidyltransferase</keyword>
<evidence type="ECO:0000313" key="1">
    <source>
        <dbReference type="EMBL" id="GFD43854.1"/>
    </source>
</evidence>
<feature type="non-terminal residue" evidence="1">
    <location>
        <position position="145"/>
    </location>
</feature>
<accession>A0A699WHM0</accession>
<organism evidence="1">
    <name type="scientific">Tanacetum cinerariifolium</name>
    <name type="common">Dalmatian daisy</name>
    <name type="synonym">Chrysanthemum cinerariifolium</name>
    <dbReference type="NCBI Taxonomy" id="118510"/>
    <lineage>
        <taxon>Eukaryota</taxon>
        <taxon>Viridiplantae</taxon>
        <taxon>Streptophyta</taxon>
        <taxon>Embryophyta</taxon>
        <taxon>Tracheophyta</taxon>
        <taxon>Spermatophyta</taxon>
        <taxon>Magnoliopsida</taxon>
        <taxon>eudicotyledons</taxon>
        <taxon>Gunneridae</taxon>
        <taxon>Pentapetalae</taxon>
        <taxon>asterids</taxon>
        <taxon>campanulids</taxon>
        <taxon>Asterales</taxon>
        <taxon>Asteraceae</taxon>
        <taxon>Asteroideae</taxon>
        <taxon>Anthemideae</taxon>
        <taxon>Anthemidinae</taxon>
        <taxon>Tanacetum</taxon>
    </lineage>
</organism>
<comment type="caution">
    <text evidence="1">The sequence shown here is derived from an EMBL/GenBank/DDBJ whole genome shotgun (WGS) entry which is preliminary data.</text>
</comment>
<name>A0A699WHM0_TANCI</name>
<keyword evidence="1" id="KW-0808">Transferase</keyword>
<reference evidence="1" key="1">
    <citation type="journal article" date="2019" name="Sci. Rep.">
        <title>Draft genome of Tanacetum cinerariifolium, the natural source of mosquito coil.</title>
        <authorList>
            <person name="Yamashiro T."/>
            <person name="Shiraishi A."/>
            <person name="Satake H."/>
            <person name="Nakayama K."/>
        </authorList>
    </citation>
    <scope>NUCLEOTIDE SEQUENCE</scope>
</reference>
<dbReference type="AlphaFoldDB" id="A0A699WHM0"/>
<keyword evidence="1" id="KW-0695">RNA-directed DNA polymerase</keyword>
<dbReference type="EMBL" id="BKCJ011607539">
    <property type="protein sequence ID" value="GFD43854.1"/>
    <property type="molecule type" value="Genomic_DNA"/>
</dbReference>
<proteinExistence type="predicted"/>
<protein>
    <submittedName>
        <fullName evidence="1">Reverse transcriptase domain-containing protein</fullName>
    </submittedName>
</protein>
<sequence>KSSSPTLTPFRESDFFLEEIEDFLNDDSIPIENSVFDMEEDILLIEKLLNEDPCQFPPMDLKVAEESKEKYSVEKPPEVKLKKLSPHLEYAFLGDDNKWPVIISKDLSVDEKTALIKVLKSRKQAISWKLTDIKGIDPEFCSHKI</sequence>
<gene>
    <name evidence="1" type="ORF">Tci_915823</name>
</gene>